<keyword evidence="2" id="KW-1185">Reference proteome</keyword>
<dbReference type="OrthoDB" id="5900845at2"/>
<evidence type="ECO:0000313" key="1">
    <source>
        <dbReference type="EMBL" id="GEM76007.1"/>
    </source>
</evidence>
<evidence type="ECO:0000313" key="2">
    <source>
        <dbReference type="Proteomes" id="UP000321922"/>
    </source>
</evidence>
<dbReference type="AlphaFoldDB" id="A0A511QFM1"/>
<dbReference type="Proteomes" id="UP000321922">
    <property type="component" value="Unassembled WGS sequence"/>
</dbReference>
<name>A0A511QFM1_9VIBR</name>
<sequence>MILEKLKKVHKSQSGVKSKSLSPYIIIVISNNLDLIERIQNYFSAYSVDVIKYNDNLEAIENLFNLYFKSKVYVISDELTLRDNGGVEKFIEVTKGRVGTLLYGEKDDLDYYWAIKSSGIGEYTSLSDKTNQVFNVILYFFGIAKSSSSHWFMISDTTPSHGSQILQHLYKNLHLYVKERPSLNTLFINLDMYSISLDARIGKKVDSKIINSLVNDESLDIKAAQEYIVKIEENLSYFSIDLLHHTNLNSINKISDKLMKFFDLFDGDYSYIFIYVPFYMSKLDVYHQLISRSDNVTLVTDASLDSVYMLKYITEQEGKSLNTNIKTFRCDVNDEERYLLDEGNIYKKTGQKISYTFNLNNKKSLFKKGKSRDDIIYRLIKND</sequence>
<dbReference type="InterPro" id="IPR027417">
    <property type="entry name" value="P-loop_NTPase"/>
</dbReference>
<reference evidence="1 2" key="1">
    <citation type="submission" date="2019-07" db="EMBL/GenBank/DDBJ databases">
        <title>Whole genome shotgun sequence of Vibrio sagamiensis NBRC 104589.</title>
        <authorList>
            <person name="Hosoyama A."/>
            <person name="Uohara A."/>
            <person name="Ohji S."/>
            <person name="Ichikawa N."/>
        </authorList>
    </citation>
    <scope>NUCLEOTIDE SEQUENCE [LARGE SCALE GENOMIC DNA]</scope>
    <source>
        <strain evidence="1 2">NBRC 104589</strain>
    </source>
</reference>
<dbReference type="Gene3D" id="3.40.50.300">
    <property type="entry name" value="P-loop containing nucleotide triphosphate hydrolases"/>
    <property type="match status" value="1"/>
</dbReference>
<proteinExistence type="predicted"/>
<gene>
    <name evidence="1" type="ORF">VSA01S_21190</name>
</gene>
<protein>
    <submittedName>
        <fullName evidence="1">Uncharacterized protein</fullName>
    </submittedName>
</protein>
<accession>A0A511QFM1</accession>
<organism evidence="1 2">
    <name type="scientific">Vibrio sagamiensis NBRC 104589</name>
    <dbReference type="NCBI Taxonomy" id="1219064"/>
    <lineage>
        <taxon>Bacteria</taxon>
        <taxon>Pseudomonadati</taxon>
        <taxon>Pseudomonadota</taxon>
        <taxon>Gammaproteobacteria</taxon>
        <taxon>Vibrionales</taxon>
        <taxon>Vibrionaceae</taxon>
        <taxon>Vibrio</taxon>
    </lineage>
</organism>
<comment type="caution">
    <text evidence="1">The sequence shown here is derived from an EMBL/GenBank/DDBJ whole genome shotgun (WGS) entry which is preliminary data.</text>
</comment>
<dbReference type="EMBL" id="BJXJ01000019">
    <property type="protein sequence ID" value="GEM76007.1"/>
    <property type="molecule type" value="Genomic_DNA"/>
</dbReference>
<dbReference type="RefSeq" id="WP_039981669.1">
    <property type="nucleotide sequence ID" value="NZ_BAOJ01000063.1"/>
</dbReference>